<gene>
    <name evidence="1" type="ORF">EA686_20900</name>
</gene>
<name>A0A3R9T5P2_ACIBA</name>
<evidence type="ECO:0000313" key="2">
    <source>
        <dbReference type="Proteomes" id="UP000280073"/>
    </source>
</evidence>
<reference evidence="1 2" key="1">
    <citation type="submission" date="2018-10" db="EMBL/GenBank/DDBJ databases">
        <title>GWAS and RNA-Seq identify cryptic mechanisms of antimicrobial resistance in Acinetobacter baumannii.</title>
        <authorList>
            <person name="Sahl J.W."/>
        </authorList>
    </citation>
    <scope>NUCLEOTIDE SEQUENCE [LARGE SCALE GENOMIC DNA]</scope>
    <source>
        <strain evidence="1 2">TG28175</strain>
    </source>
</reference>
<proteinExistence type="predicted"/>
<feature type="non-terminal residue" evidence="1">
    <location>
        <position position="1"/>
    </location>
</feature>
<dbReference type="InterPro" id="IPR036770">
    <property type="entry name" value="Ankyrin_rpt-contain_sf"/>
</dbReference>
<evidence type="ECO:0000313" key="1">
    <source>
        <dbReference type="EMBL" id="RSR43738.1"/>
    </source>
</evidence>
<sequence length="59" mass="6828">EKDESGNQLLHREVIAGNYLFVQELLRLNTNKLEINKQSMTPLDLAHKLGWNNIVNLLK</sequence>
<comment type="caution">
    <text evidence="1">The sequence shown here is derived from an EMBL/GenBank/DDBJ whole genome shotgun (WGS) entry which is preliminary data.</text>
</comment>
<dbReference type="SUPFAM" id="SSF48403">
    <property type="entry name" value="Ankyrin repeat"/>
    <property type="match status" value="1"/>
</dbReference>
<dbReference type="Gene3D" id="1.25.40.20">
    <property type="entry name" value="Ankyrin repeat-containing domain"/>
    <property type="match status" value="1"/>
</dbReference>
<organism evidence="1 2">
    <name type="scientific">Acinetobacter baumannii</name>
    <dbReference type="NCBI Taxonomy" id="470"/>
    <lineage>
        <taxon>Bacteria</taxon>
        <taxon>Pseudomonadati</taxon>
        <taxon>Pseudomonadota</taxon>
        <taxon>Gammaproteobacteria</taxon>
        <taxon>Moraxellales</taxon>
        <taxon>Moraxellaceae</taxon>
        <taxon>Acinetobacter</taxon>
        <taxon>Acinetobacter calcoaceticus/baumannii complex</taxon>
    </lineage>
</organism>
<dbReference type="AlphaFoldDB" id="A0A3R9T5P2"/>
<accession>A0A3R9T5P2</accession>
<protein>
    <submittedName>
        <fullName evidence="1">Uncharacterized protein</fullName>
    </submittedName>
</protein>
<dbReference type="EMBL" id="RFDI01001420">
    <property type="protein sequence ID" value="RSR43738.1"/>
    <property type="molecule type" value="Genomic_DNA"/>
</dbReference>
<dbReference type="Proteomes" id="UP000280073">
    <property type="component" value="Unassembled WGS sequence"/>
</dbReference>